<protein>
    <submittedName>
        <fullName evidence="2">Antibiotic biosynthesis monooxygenase</fullName>
    </submittedName>
</protein>
<dbReference type="Pfam" id="PF03992">
    <property type="entry name" value="ABM"/>
    <property type="match status" value="1"/>
</dbReference>
<dbReference type="EMBL" id="QGTX01000001">
    <property type="protein sequence ID" value="PWW24262.1"/>
    <property type="molecule type" value="Genomic_DNA"/>
</dbReference>
<organism evidence="2 3">
    <name type="scientific">Geodermatophilus normandii</name>
    <dbReference type="NCBI Taxonomy" id="1137989"/>
    <lineage>
        <taxon>Bacteria</taxon>
        <taxon>Bacillati</taxon>
        <taxon>Actinomycetota</taxon>
        <taxon>Actinomycetes</taxon>
        <taxon>Geodermatophilales</taxon>
        <taxon>Geodermatophilaceae</taxon>
        <taxon>Geodermatophilus</taxon>
    </lineage>
</organism>
<keyword evidence="2" id="KW-0560">Oxidoreductase</keyword>
<accession>A0A317QLL9</accession>
<feature type="domain" description="ABM" evidence="1">
    <location>
        <begin position="2"/>
        <end position="70"/>
    </location>
</feature>
<dbReference type="InterPro" id="IPR011008">
    <property type="entry name" value="Dimeric_a/b-barrel"/>
</dbReference>
<proteinExistence type="predicted"/>
<dbReference type="AlphaFoldDB" id="A0A317QLL9"/>
<dbReference type="SUPFAM" id="SSF54909">
    <property type="entry name" value="Dimeric alpha+beta barrel"/>
    <property type="match status" value="1"/>
</dbReference>
<name>A0A317QLL9_9ACTN</name>
<dbReference type="Gene3D" id="3.30.70.100">
    <property type="match status" value="1"/>
</dbReference>
<sequence>MFLRIWTYGVLPDALNRFVAAYGPDGEWARLFARADGFLGTELFRDAGGGTRFVTVDRWRDEADWTAFLARWAQDYRTLDGRLAPLTGGQALLFEGASPGR</sequence>
<comment type="caution">
    <text evidence="2">The sequence shown here is derived from an EMBL/GenBank/DDBJ whole genome shotgun (WGS) entry which is preliminary data.</text>
</comment>
<dbReference type="Proteomes" id="UP000246661">
    <property type="component" value="Unassembled WGS sequence"/>
</dbReference>
<dbReference type="OrthoDB" id="9782855at2"/>
<dbReference type="InterPro" id="IPR007138">
    <property type="entry name" value="ABM_dom"/>
</dbReference>
<evidence type="ECO:0000313" key="3">
    <source>
        <dbReference type="Proteomes" id="UP000246661"/>
    </source>
</evidence>
<keyword evidence="3" id="KW-1185">Reference proteome</keyword>
<evidence type="ECO:0000259" key="1">
    <source>
        <dbReference type="Pfam" id="PF03992"/>
    </source>
</evidence>
<gene>
    <name evidence="2" type="ORF">JD79_03441</name>
</gene>
<dbReference type="GO" id="GO:0004497">
    <property type="term" value="F:monooxygenase activity"/>
    <property type="evidence" value="ECO:0007669"/>
    <property type="project" value="UniProtKB-KW"/>
</dbReference>
<dbReference type="RefSeq" id="WP_110006481.1">
    <property type="nucleotide sequence ID" value="NZ_QGTX01000001.1"/>
</dbReference>
<reference evidence="3" key="1">
    <citation type="submission" date="2018-05" db="EMBL/GenBank/DDBJ databases">
        <authorList>
            <person name="Klenk H.-P."/>
            <person name="Huntemann M."/>
            <person name="Clum A."/>
            <person name="Pillay M."/>
            <person name="Palaniappan K."/>
            <person name="Varghese N."/>
            <person name="Mikhailova N."/>
            <person name="Stamatis D."/>
            <person name="Reddy T."/>
            <person name="Daum C."/>
            <person name="Shapiro N."/>
            <person name="Ivanova N."/>
            <person name="Kyrpides N."/>
            <person name="Woyke T."/>
        </authorList>
    </citation>
    <scope>NUCLEOTIDE SEQUENCE [LARGE SCALE GENOMIC DNA]</scope>
    <source>
        <strain evidence="3">DSM 45417</strain>
    </source>
</reference>
<keyword evidence="2" id="KW-0503">Monooxygenase</keyword>
<evidence type="ECO:0000313" key="2">
    <source>
        <dbReference type="EMBL" id="PWW24262.1"/>
    </source>
</evidence>